<accession>A0A0K8RNT3</accession>
<reference evidence="1" key="1">
    <citation type="submission" date="2012-12" db="EMBL/GenBank/DDBJ databases">
        <title>Identification and characterization of a phenylalanine ammonia-lyase gene family in Isatis indigotica Fort.</title>
        <authorList>
            <person name="Liu Q."/>
            <person name="Chen J."/>
            <person name="Zhou X."/>
            <person name="Di P."/>
            <person name="Xiao Y."/>
            <person name="Xuan H."/>
            <person name="Zhang L."/>
            <person name="Chen W."/>
        </authorList>
    </citation>
    <scope>NUCLEOTIDE SEQUENCE</scope>
    <source>
        <tissue evidence="1">Salivary gland</tissue>
    </source>
</reference>
<dbReference type="EMBL" id="GADI01001549">
    <property type="protein sequence ID" value="JAA72259.1"/>
    <property type="molecule type" value="mRNA"/>
</dbReference>
<sequence>MSTVKAQRPSSIACRTAGFIASRSSSATSATLRDSVVGCGRTYFAAMIPCRAPIEISSSANFKNPSSHTTSNGLISLAHQRTQAVVTFCLTLAVILGFFSPKKDVIGVQSAGTLHLWRFK</sequence>
<dbReference type="AlphaFoldDB" id="A0A0K8RNT3"/>
<protein>
    <submittedName>
        <fullName evidence="1">Putative hat transposable element</fullName>
    </submittedName>
</protein>
<organism evidence="1">
    <name type="scientific">Ixodes ricinus</name>
    <name type="common">Common tick</name>
    <name type="synonym">Acarus ricinus</name>
    <dbReference type="NCBI Taxonomy" id="34613"/>
    <lineage>
        <taxon>Eukaryota</taxon>
        <taxon>Metazoa</taxon>
        <taxon>Ecdysozoa</taxon>
        <taxon>Arthropoda</taxon>
        <taxon>Chelicerata</taxon>
        <taxon>Arachnida</taxon>
        <taxon>Acari</taxon>
        <taxon>Parasitiformes</taxon>
        <taxon>Ixodida</taxon>
        <taxon>Ixodoidea</taxon>
        <taxon>Ixodidae</taxon>
        <taxon>Ixodinae</taxon>
        <taxon>Ixodes</taxon>
    </lineage>
</organism>
<name>A0A0K8RNT3_IXORI</name>
<evidence type="ECO:0000313" key="1">
    <source>
        <dbReference type="EMBL" id="JAA72259.1"/>
    </source>
</evidence>
<proteinExistence type="evidence at transcript level"/>